<keyword evidence="1" id="KW-0472">Membrane</keyword>
<feature type="transmembrane region" description="Helical" evidence="1">
    <location>
        <begin position="276"/>
        <end position="294"/>
    </location>
</feature>
<comment type="caution">
    <text evidence="2">The sequence shown here is derived from an EMBL/GenBank/DDBJ whole genome shotgun (WGS) entry which is preliminary data.</text>
</comment>
<keyword evidence="1" id="KW-1133">Transmembrane helix</keyword>
<evidence type="ECO:0008006" key="4">
    <source>
        <dbReference type="Google" id="ProtNLM"/>
    </source>
</evidence>
<feature type="transmembrane region" description="Helical" evidence="1">
    <location>
        <begin position="43"/>
        <end position="62"/>
    </location>
</feature>
<feature type="transmembrane region" description="Helical" evidence="1">
    <location>
        <begin position="187"/>
        <end position="213"/>
    </location>
</feature>
<evidence type="ECO:0000313" key="2">
    <source>
        <dbReference type="EMBL" id="KAA6440015.1"/>
    </source>
</evidence>
<feature type="transmembrane region" description="Helical" evidence="1">
    <location>
        <begin position="220"/>
        <end position="239"/>
    </location>
</feature>
<feature type="transmembrane region" description="Helical" evidence="1">
    <location>
        <begin position="386"/>
        <end position="407"/>
    </location>
</feature>
<dbReference type="AlphaFoldDB" id="A0A5M8QUP5"/>
<dbReference type="Proteomes" id="UP000323994">
    <property type="component" value="Unassembled WGS sequence"/>
</dbReference>
<feature type="transmembrane region" description="Helical" evidence="1">
    <location>
        <begin position="324"/>
        <end position="341"/>
    </location>
</feature>
<protein>
    <recommendedName>
        <fullName evidence="4">DUF2029 domain-containing protein</fullName>
    </recommendedName>
</protein>
<dbReference type="EMBL" id="VBSN01000027">
    <property type="protein sequence ID" value="KAA6440015.1"/>
    <property type="molecule type" value="Genomic_DNA"/>
</dbReference>
<dbReference type="OrthoDB" id="934589at2"/>
<evidence type="ECO:0000313" key="3">
    <source>
        <dbReference type="Proteomes" id="UP000323994"/>
    </source>
</evidence>
<keyword evidence="1" id="KW-0812">Transmembrane</keyword>
<dbReference type="RefSeq" id="WP_139011051.1">
    <property type="nucleotide sequence ID" value="NZ_VBSN01000027.1"/>
</dbReference>
<feature type="transmembrane region" description="Helical" evidence="1">
    <location>
        <begin position="141"/>
        <end position="162"/>
    </location>
</feature>
<accession>A0A5M8QUP5</accession>
<sequence>MNIVIAKLGISLISTLLIVILLWKQNTLTLWLENKSAKSTLLIGWIVLRLIPFILVYLVAGLEPTSDVNGFWDEASKASMGQVVYRDFWSPYSPLYAYFLGIWLKLWYNPKMIVLTMAAMDGIALLASYHFFRPFQSRGKFLFKSILYLLLPGSLVLCIIGAQEDVWMWLFVILAYYVRERTLKVEWYAAILALGLLMTKAIFVLILIPLFMLEKHKLRLVVPMAVIGVLSIAILYPLVGWGFTQPLDEAQTLRAPNIPSVINPLFSNQLGVGEKFWNWIGLAISVGLACIAALRLRNADFRMMLSRIWVILYATMMIVQQSAYSNYIFLFFIPLVVYIINWKSRIQVILLIIFNILCVVHPSFWWRLEMPCYMTPADITATQQRLLDYIMQVSIVVLTGYFIWLAFPKRKTFLPASKIQD</sequence>
<evidence type="ECO:0000256" key="1">
    <source>
        <dbReference type="SAM" id="Phobius"/>
    </source>
</evidence>
<proteinExistence type="predicted"/>
<feature type="transmembrane region" description="Helical" evidence="1">
    <location>
        <begin position="5"/>
        <end position="23"/>
    </location>
</feature>
<reference evidence="2 3" key="1">
    <citation type="submission" date="2019-05" db="EMBL/GenBank/DDBJ databases">
        <authorList>
            <person name="Qu J.-H."/>
        </authorList>
    </citation>
    <scope>NUCLEOTIDE SEQUENCE [LARGE SCALE GENOMIC DNA]</scope>
    <source>
        <strain evidence="2 3">NS28</strain>
    </source>
</reference>
<feature type="transmembrane region" description="Helical" evidence="1">
    <location>
        <begin position="348"/>
        <end position="366"/>
    </location>
</feature>
<organism evidence="2 3">
    <name type="scientific">Dyadobacter flavalbus</name>
    <dbReference type="NCBI Taxonomy" id="2579942"/>
    <lineage>
        <taxon>Bacteria</taxon>
        <taxon>Pseudomonadati</taxon>
        <taxon>Bacteroidota</taxon>
        <taxon>Cytophagia</taxon>
        <taxon>Cytophagales</taxon>
        <taxon>Spirosomataceae</taxon>
        <taxon>Dyadobacter</taxon>
    </lineage>
</organism>
<name>A0A5M8QUP5_9BACT</name>
<feature type="transmembrane region" description="Helical" evidence="1">
    <location>
        <begin position="112"/>
        <end position="132"/>
    </location>
</feature>
<gene>
    <name evidence="2" type="ORF">FEM33_05245</name>
</gene>
<keyword evidence="3" id="KW-1185">Reference proteome</keyword>